<dbReference type="Proteomes" id="UP000001399">
    <property type="component" value="Chromosome"/>
</dbReference>
<evidence type="ECO:0000256" key="6">
    <source>
        <dbReference type="RuleBase" id="RU004379"/>
    </source>
</evidence>
<gene>
    <name evidence="7" type="ordered locus">Rvan_2312</name>
</gene>
<evidence type="ECO:0000256" key="5">
    <source>
        <dbReference type="ARBA" id="ARBA00023136"/>
    </source>
</evidence>
<comment type="subcellular location">
    <subcellularLocation>
        <location evidence="1">Membrane</location>
        <topology evidence="1">Multi-pass membrane protein</topology>
    </subcellularLocation>
</comment>
<dbReference type="HOGENOM" id="CLU_058671_1_1_5"/>
<name>E3I3X3_RHOVT</name>
<dbReference type="EMBL" id="CP002292">
    <property type="protein sequence ID" value="ADP71536.1"/>
    <property type="molecule type" value="Genomic_DNA"/>
</dbReference>
<evidence type="ECO:0008006" key="9">
    <source>
        <dbReference type="Google" id="ProtNLM"/>
    </source>
</evidence>
<keyword evidence="3 6" id="KW-0812">Transmembrane</keyword>
<dbReference type="GO" id="GO:0005886">
    <property type="term" value="C:plasma membrane"/>
    <property type="evidence" value="ECO:0007669"/>
    <property type="project" value="TreeGrafter"/>
</dbReference>
<organism evidence="7 8">
    <name type="scientific">Rhodomicrobium vannielii (strain ATCC 17100 / DSM 162 / LMG 4299 / NCIMB 10020 / ATH 3.1.1)</name>
    <dbReference type="NCBI Taxonomy" id="648757"/>
    <lineage>
        <taxon>Bacteria</taxon>
        <taxon>Pseudomonadati</taxon>
        <taxon>Pseudomonadota</taxon>
        <taxon>Alphaproteobacteria</taxon>
        <taxon>Hyphomicrobiales</taxon>
        <taxon>Hyphomicrobiaceae</taxon>
        <taxon>Rhodomicrobium</taxon>
    </lineage>
</organism>
<evidence type="ECO:0000313" key="7">
    <source>
        <dbReference type="EMBL" id="ADP71536.1"/>
    </source>
</evidence>
<keyword evidence="5 6" id="KW-0472">Membrane</keyword>
<dbReference type="STRING" id="648757.Rvan_2312"/>
<dbReference type="AlphaFoldDB" id="E3I3X3"/>
<feature type="transmembrane region" description="Helical" evidence="6">
    <location>
        <begin position="110"/>
        <end position="129"/>
    </location>
</feature>
<dbReference type="Pfam" id="PF01027">
    <property type="entry name" value="Bax1-I"/>
    <property type="match status" value="1"/>
</dbReference>
<evidence type="ECO:0000313" key="8">
    <source>
        <dbReference type="Proteomes" id="UP000001399"/>
    </source>
</evidence>
<sequence length="257" mass="27769">MADYDTSRAYNANARARTDAFAIDEGLRAHMIRVYSYMGIGLLVTGIMAYTIYSQAVITNDAGKIVGLTSLGTVIFKSWVKWLVMFAPLIVVFAFSATINRMSTATAQGVFWLFAALMGLSLSSIFIAYTGTSIARIFFITAATFGAVSIYGYTTKADLTKFGSFLIMGVIGLVIASIVNAFLGSTGLQFAISVLAVLIFTGLTAYDTQQIKDNYLAQAQYGGQSLGHAAILGALSLYLDFINIFVALMQLFGERRE</sequence>
<feature type="transmembrane region" description="Helical" evidence="6">
    <location>
        <begin position="165"/>
        <end position="184"/>
    </location>
</feature>
<feature type="transmembrane region" description="Helical" evidence="6">
    <location>
        <begin position="190"/>
        <end position="208"/>
    </location>
</feature>
<evidence type="ECO:0000256" key="1">
    <source>
        <dbReference type="ARBA" id="ARBA00004141"/>
    </source>
</evidence>
<dbReference type="PANTHER" id="PTHR23291:SF50">
    <property type="entry name" value="PROTEIN LIFEGUARD 4"/>
    <property type="match status" value="1"/>
</dbReference>
<proteinExistence type="inferred from homology"/>
<dbReference type="CDD" id="cd10432">
    <property type="entry name" value="BI-1-like_bacterial"/>
    <property type="match status" value="1"/>
</dbReference>
<dbReference type="OrthoDB" id="9793828at2"/>
<dbReference type="InterPro" id="IPR006214">
    <property type="entry name" value="Bax_inhibitor_1-related"/>
</dbReference>
<feature type="transmembrane region" description="Helical" evidence="6">
    <location>
        <begin position="79"/>
        <end position="98"/>
    </location>
</feature>
<accession>E3I3X3</accession>
<keyword evidence="4 6" id="KW-1133">Transmembrane helix</keyword>
<feature type="transmembrane region" description="Helical" evidence="6">
    <location>
        <begin position="135"/>
        <end position="153"/>
    </location>
</feature>
<evidence type="ECO:0000256" key="2">
    <source>
        <dbReference type="ARBA" id="ARBA00010350"/>
    </source>
</evidence>
<evidence type="ECO:0000256" key="3">
    <source>
        <dbReference type="ARBA" id="ARBA00022692"/>
    </source>
</evidence>
<comment type="similarity">
    <text evidence="2 6">Belongs to the BI1 family.</text>
</comment>
<dbReference type="eggNOG" id="COG0670">
    <property type="taxonomic scope" value="Bacteria"/>
</dbReference>
<protein>
    <recommendedName>
        <fullName evidence="9">Inner membrane protein YbhL</fullName>
    </recommendedName>
</protein>
<reference evidence="8" key="1">
    <citation type="journal article" date="2011" name="J. Bacteriol.">
        <title>Genome sequences of eight morphologically diverse alphaproteobacteria.</title>
        <authorList>
            <consortium name="US DOE Joint Genome Institute"/>
            <person name="Brown P.J."/>
            <person name="Kysela D.T."/>
            <person name="Buechlein A."/>
            <person name="Hemmerich C."/>
            <person name="Brun Y.V."/>
        </authorList>
    </citation>
    <scope>NUCLEOTIDE SEQUENCE [LARGE SCALE GENOMIC DNA]</scope>
    <source>
        <strain evidence="8">ATCC 17100 / ATH 3.1.1 / DSM 162 / LMG 4299</strain>
    </source>
</reference>
<evidence type="ECO:0000256" key="4">
    <source>
        <dbReference type="ARBA" id="ARBA00022989"/>
    </source>
</evidence>
<feature type="transmembrane region" description="Helical" evidence="6">
    <location>
        <begin position="229"/>
        <end position="252"/>
    </location>
</feature>
<keyword evidence="8" id="KW-1185">Reference proteome</keyword>
<dbReference type="PANTHER" id="PTHR23291">
    <property type="entry name" value="BAX INHIBITOR-RELATED"/>
    <property type="match status" value="1"/>
</dbReference>
<feature type="transmembrane region" description="Helical" evidence="6">
    <location>
        <begin position="34"/>
        <end position="53"/>
    </location>
</feature>
<dbReference type="KEGG" id="rva:Rvan_2312"/>
<dbReference type="RefSeq" id="WP_013419918.1">
    <property type="nucleotide sequence ID" value="NC_014664.1"/>
</dbReference>